<dbReference type="SUPFAM" id="SSF143081">
    <property type="entry name" value="BB1717-like"/>
    <property type="match status" value="1"/>
</dbReference>
<dbReference type="GO" id="GO:0106300">
    <property type="term" value="P:protein-DNA covalent cross-linking repair"/>
    <property type="evidence" value="ECO:0007669"/>
    <property type="project" value="InterPro"/>
</dbReference>
<evidence type="ECO:0008006" key="9">
    <source>
        <dbReference type="Google" id="ProtNLM"/>
    </source>
</evidence>
<evidence type="ECO:0000256" key="7">
    <source>
        <dbReference type="ARBA" id="ARBA00023239"/>
    </source>
</evidence>
<comment type="caution">
    <text evidence="8">The sequence shown here is derived from an EMBL/GenBank/DDBJ whole genome shotgun (WGS) entry which is preliminary data.</text>
</comment>
<evidence type="ECO:0000256" key="4">
    <source>
        <dbReference type="ARBA" id="ARBA00022801"/>
    </source>
</evidence>
<keyword evidence="5" id="KW-0190">Covalent protein-DNA linkage</keyword>
<dbReference type="GO" id="GO:0003697">
    <property type="term" value="F:single-stranded DNA binding"/>
    <property type="evidence" value="ECO:0007669"/>
    <property type="project" value="InterPro"/>
</dbReference>
<dbReference type="PANTHER" id="PTHR13604">
    <property type="entry name" value="DC12-RELATED"/>
    <property type="match status" value="1"/>
</dbReference>
<dbReference type="PANTHER" id="PTHR13604:SF0">
    <property type="entry name" value="ABASIC SITE PROCESSING PROTEIN HMCES"/>
    <property type="match status" value="1"/>
</dbReference>
<keyword evidence="3" id="KW-0227">DNA damage</keyword>
<sequence length="216" mass="24211">MTGRLAQFTPPHPSTPADWQPEWNLPPGGRVLILRKQQGRLECVPVLWNLTPGWLKDLSRASFNARAEYLHEKPMFKQAFAQRRCLVPINGYYLWKSNGSRKHPWYLRRRDGGLALAAIWERYQLDEGIYWDSCAIITAPSKDLPAKLAERMPVALNSGEQAIWLADATPVSALQPLLLNADAQVEMIHPVNSAVSTPLTKGPHCCNPSGPIQTLN</sequence>
<evidence type="ECO:0000256" key="5">
    <source>
        <dbReference type="ARBA" id="ARBA00023124"/>
    </source>
</evidence>
<keyword evidence="2" id="KW-0645">Protease</keyword>
<keyword evidence="6" id="KW-0238">DNA-binding</keyword>
<reference evidence="8" key="1">
    <citation type="journal article" date="2015" name="Nature">
        <title>Complex archaea that bridge the gap between prokaryotes and eukaryotes.</title>
        <authorList>
            <person name="Spang A."/>
            <person name="Saw J.H."/>
            <person name="Jorgensen S.L."/>
            <person name="Zaremba-Niedzwiedzka K."/>
            <person name="Martijn J."/>
            <person name="Lind A.E."/>
            <person name="van Eijk R."/>
            <person name="Schleper C."/>
            <person name="Guy L."/>
            <person name="Ettema T.J."/>
        </authorList>
    </citation>
    <scope>NUCLEOTIDE SEQUENCE</scope>
</reference>
<dbReference type="InterPro" id="IPR036590">
    <property type="entry name" value="SRAP-like"/>
</dbReference>
<keyword evidence="7" id="KW-0456">Lyase</keyword>
<organism evidence="8">
    <name type="scientific">marine sediment metagenome</name>
    <dbReference type="NCBI Taxonomy" id="412755"/>
    <lineage>
        <taxon>unclassified sequences</taxon>
        <taxon>metagenomes</taxon>
        <taxon>ecological metagenomes</taxon>
    </lineage>
</organism>
<dbReference type="GO" id="GO:0006508">
    <property type="term" value="P:proteolysis"/>
    <property type="evidence" value="ECO:0007669"/>
    <property type="project" value="UniProtKB-KW"/>
</dbReference>
<proteinExistence type="inferred from homology"/>
<dbReference type="AlphaFoldDB" id="A0A0F9YF77"/>
<evidence type="ECO:0000256" key="6">
    <source>
        <dbReference type="ARBA" id="ARBA00023125"/>
    </source>
</evidence>
<dbReference type="InterPro" id="IPR003738">
    <property type="entry name" value="SRAP"/>
</dbReference>
<gene>
    <name evidence="8" type="ORF">LCGC14_0100400</name>
</gene>
<evidence type="ECO:0000256" key="1">
    <source>
        <dbReference type="ARBA" id="ARBA00008136"/>
    </source>
</evidence>
<evidence type="ECO:0000256" key="2">
    <source>
        <dbReference type="ARBA" id="ARBA00022670"/>
    </source>
</evidence>
<dbReference type="GO" id="GO:0016829">
    <property type="term" value="F:lyase activity"/>
    <property type="evidence" value="ECO:0007669"/>
    <property type="project" value="UniProtKB-KW"/>
</dbReference>
<evidence type="ECO:0000256" key="3">
    <source>
        <dbReference type="ARBA" id="ARBA00022763"/>
    </source>
</evidence>
<accession>A0A0F9YF77</accession>
<dbReference type="GO" id="GO:0008233">
    <property type="term" value="F:peptidase activity"/>
    <property type="evidence" value="ECO:0007669"/>
    <property type="project" value="UniProtKB-KW"/>
</dbReference>
<protein>
    <recommendedName>
        <fullName evidence="9">Abasic site processing protein</fullName>
    </recommendedName>
</protein>
<comment type="similarity">
    <text evidence="1">Belongs to the SOS response-associated peptidase family.</text>
</comment>
<dbReference type="Pfam" id="PF02586">
    <property type="entry name" value="SRAP"/>
    <property type="match status" value="1"/>
</dbReference>
<name>A0A0F9YF77_9ZZZZ</name>
<keyword evidence="4" id="KW-0378">Hydrolase</keyword>
<evidence type="ECO:0000313" key="8">
    <source>
        <dbReference type="EMBL" id="KKO03119.1"/>
    </source>
</evidence>
<dbReference type="EMBL" id="LAZR01000028">
    <property type="protein sequence ID" value="KKO03119.1"/>
    <property type="molecule type" value="Genomic_DNA"/>
</dbReference>
<dbReference type="Gene3D" id="3.90.1680.10">
    <property type="entry name" value="SOS response associated peptidase-like"/>
    <property type="match status" value="1"/>
</dbReference>